<dbReference type="EMBL" id="JAZHGC010000003">
    <property type="protein sequence ID" value="MEM5284902.1"/>
    <property type="molecule type" value="Genomic_DNA"/>
</dbReference>
<dbReference type="GO" id="GO:0016491">
    <property type="term" value="F:oxidoreductase activity"/>
    <property type="evidence" value="ECO:0007669"/>
    <property type="project" value="UniProtKB-KW"/>
</dbReference>
<evidence type="ECO:0000259" key="3">
    <source>
        <dbReference type="Pfam" id="PF02525"/>
    </source>
</evidence>
<accession>A0ABU9Q652</accession>
<dbReference type="PANTHER" id="PTHR10204:SF34">
    <property type="entry name" value="NAD(P)H DEHYDROGENASE [QUINONE] 1 ISOFORM 1"/>
    <property type="match status" value="1"/>
</dbReference>
<dbReference type="PANTHER" id="PTHR10204">
    <property type="entry name" value="NAD P H OXIDOREDUCTASE-RELATED"/>
    <property type="match status" value="1"/>
</dbReference>
<organism evidence="4 5">
    <name type="scientific">Paraburkholderia sabiae</name>
    <dbReference type="NCBI Taxonomy" id="273251"/>
    <lineage>
        <taxon>Bacteria</taxon>
        <taxon>Pseudomonadati</taxon>
        <taxon>Pseudomonadota</taxon>
        <taxon>Betaproteobacteria</taxon>
        <taxon>Burkholderiales</taxon>
        <taxon>Burkholderiaceae</taxon>
        <taxon>Paraburkholderia</taxon>
    </lineage>
</organism>
<dbReference type="Proteomes" id="UP001494588">
    <property type="component" value="Unassembled WGS sequence"/>
</dbReference>
<comment type="caution">
    <text evidence="4">The sequence shown here is derived from an EMBL/GenBank/DDBJ whole genome shotgun (WGS) entry which is preliminary data.</text>
</comment>
<gene>
    <name evidence="4" type="ORF">V4C55_04250</name>
</gene>
<feature type="domain" description="Flavodoxin-like fold" evidence="3">
    <location>
        <begin position="3"/>
        <end position="205"/>
    </location>
</feature>
<dbReference type="RefSeq" id="WP_201649522.1">
    <property type="nucleotide sequence ID" value="NZ_CAJHCS010000005.1"/>
</dbReference>
<dbReference type="InterPro" id="IPR003680">
    <property type="entry name" value="Flavodoxin_fold"/>
</dbReference>
<comment type="similarity">
    <text evidence="1">Belongs to the NAD(P)H dehydrogenase (quinone) family.</text>
</comment>
<dbReference type="Pfam" id="PF02525">
    <property type="entry name" value="Flavodoxin_2"/>
    <property type="match status" value="1"/>
</dbReference>
<evidence type="ECO:0000313" key="4">
    <source>
        <dbReference type="EMBL" id="MEM5284902.1"/>
    </source>
</evidence>
<keyword evidence="5" id="KW-1185">Reference proteome</keyword>
<evidence type="ECO:0000256" key="2">
    <source>
        <dbReference type="ARBA" id="ARBA00023002"/>
    </source>
</evidence>
<name>A0ABU9Q652_9BURK</name>
<sequence>MRKVHIVHAHPEPRSFCTAMAHEARRLLALRGDDVSFSDLYALDFDPVVRASDFVERADRDYLVYALEQRHALEHNAVAPDIQREVDALMSSDILMLVFPLYWFSVPALIKGWIDRCFLSGALYGGKRIYGRGGMAGKRAVIGVTLGGREHMFGAHAIHGELAGGMLRHLLQGTLGYVGYEVLDPFFAWHVPYCSPSERADTLAHWRDFVETLDAQPSLTMPGLEDYDDVFRPRTQVASR</sequence>
<dbReference type="Gene3D" id="3.40.50.360">
    <property type="match status" value="1"/>
</dbReference>
<evidence type="ECO:0000313" key="5">
    <source>
        <dbReference type="Proteomes" id="UP001494588"/>
    </source>
</evidence>
<protein>
    <submittedName>
        <fullName evidence="4">NAD(P)H-dependent oxidoreductase</fullName>
        <ecNumber evidence="4">1.-.-.-</ecNumber>
    </submittedName>
</protein>
<dbReference type="SUPFAM" id="SSF52218">
    <property type="entry name" value="Flavoproteins"/>
    <property type="match status" value="1"/>
</dbReference>
<dbReference type="InterPro" id="IPR051545">
    <property type="entry name" value="NAD(P)H_dehydrogenase_qn"/>
</dbReference>
<evidence type="ECO:0000256" key="1">
    <source>
        <dbReference type="ARBA" id="ARBA00006252"/>
    </source>
</evidence>
<proteinExistence type="inferred from homology"/>
<keyword evidence="2 4" id="KW-0560">Oxidoreductase</keyword>
<dbReference type="EC" id="1.-.-.-" evidence="4"/>
<reference evidence="4 5" key="1">
    <citation type="submission" date="2024-01" db="EMBL/GenBank/DDBJ databases">
        <title>The diversity of rhizobia nodulating Mimosa spp. in eleven states of Brazil covering several biomes is determined by host plant, location, and edaphic factors.</title>
        <authorList>
            <person name="Rouws L."/>
            <person name="Barauna A."/>
            <person name="Beukes C."/>
            <person name="De Faria S.M."/>
            <person name="Gross E."/>
            <person name="Dos Reis Junior F.B."/>
            <person name="Simon M."/>
            <person name="Maluk M."/>
            <person name="Odee D.W."/>
            <person name="Kenicer G."/>
            <person name="Young J.P.W."/>
            <person name="Reis V.M."/>
            <person name="Zilli J."/>
            <person name="James E.K."/>
        </authorList>
    </citation>
    <scope>NUCLEOTIDE SEQUENCE [LARGE SCALE GENOMIC DNA]</scope>
    <source>
        <strain evidence="4 5">JPY77</strain>
    </source>
</reference>
<dbReference type="InterPro" id="IPR029039">
    <property type="entry name" value="Flavoprotein-like_sf"/>
</dbReference>